<evidence type="ECO:0000259" key="1">
    <source>
        <dbReference type="Pfam" id="PF07872"/>
    </source>
</evidence>
<evidence type="ECO:0000313" key="2">
    <source>
        <dbReference type="EMBL" id="SPC39216.1"/>
    </source>
</evidence>
<name>A0A2N9DX09_9LACO</name>
<dbReference type="AlphaFoldDB" id="A0A2N9DX09"/>
<proteinExistence type="predicted"/>
<dbReference type="Pfam" id="PF07872">
    <property type="entry name" value="DUF1659"/>
    <property type="match status" value="1"/>
</dbReference>
<dbReference type="RefSeq" id="WP_106483429.1">
    <property type="nucleotide sequence ID" value="NZ_CBCPIL010000001.1"/>
</dbReference>
<sequence>METNWLKSSIAFEMQNKDYPEDTLRRRFNAVTETASAESIQAVGEALAALHQDDHFLSAELTTKSVYLA</sequence>
<reference evidence="2" key="1">
    <citation type="submission" date="2018-01" db="EMBL/GenBank/DDBJ databases">
        <authorList>
            <person name="Chaillou S."/>
        </authorList>
    </citation>
    <scope>NUCLEOTIDE SEQUENCE [LARGE SCALE GENOMIC DNA]</scope>
    <source>
        <strain evidence="2">MFPC41A2801</strain>
    </source>
</reference>
<dbReference type="InterPro" id="IPR012454">
    <property type="entry name" value="DUF1659"/>
</dbReference>
<keyword evidence="3" id="KW-1185">Reference proteome</keyword>
<evidence type="ECO:0000313" key="3">
    <source>
        <dbReference type="Proteomes" id="UP000238739"/>
    </source>
</evidence>
<dbReference type="EMBL" id="OGVC01000026">
    <property type="protein sequence ID" value="SPC39216.1"/>
    <property type="molecule type" value="Genomic_DNA"/>
</dbReference>
<gene>
    <name evidence="2" type="ORF">LFUMFP_320048</name>
</gene>
<comment type="caution">
    <text evidence="2">The sequence shown here is derived from an EMBL/GenBank/DDBJ whole genome shotgun (WGS) entry which is preliminary data.</text>
</comment>
<feature type="domain" description="DUF1659" evidence="1">
    <location>
        <begin position="3"/>
        <end position="53"/>
    </location>
</feature>
<dbReference type="Proteomes" id="UP000238739">
    <property type="component" value="Unassembled WGS sequence"/>
</dbReference>
<protein>
    <recommendedName>
        <fullName evidence="1">DUF1659 domain-containing protein</fullName>
    </recommendedName>
</protein>
<accession>A0A2N9DX09</accession>
<organism evidence="2 3">
    <name type="scientific">Latilactobacillus fuchuensis</name>
    <dbReference type="NCBI Taxonomy" id="164393"/>
    <lineage>
        <taxon>Bacteria</taxon>
        <taxon>Bacillati</taxon>
        <taxon>Bacillota</taxon>
        <taxon>Bacilli</taxon>
        <taxon>Lactobacillales</taxon>
        <taxon>Lactobacillaceae</taxon>
        <taxon>Latilactobacillus</taxon>
    </lineage>
</organism>